<proteinExistence type="predicted"/>
<feature type="transmembrane region" description="Helical" evidence="1">
    <location>
        <begin position="68"/>
        <end position="88"/>
    </location>
</feature>
<dbReference type="CTD" id="8580287"/>
<dbReference type="GeneID" id="8580287"/>
<evidence type="ECO:0000313" key="2">
    <source>
        <dbReference type="EMBL" id="CAP39331.2"/>
    </source>
</evidence>
<keyword evidence="1" id="KW-1133">Transmembrane helix</keyword>
<evidence type="ECO:0000313" key="4">
    <source>
        <dbReference type="WormBase" id="CBG22838"/>
    </source>
</evidence>
<dbReference type="KEGG" id="cbr:CBG_22838"/>
<evidence type="ECO:0000256" key="1">
    <source>
        <dbReference type="SAM" id="Phobius"/>
    </source>
</evidence>
<keyword evidence="1" id="KW-0812">Transmembrane</keyword>
<keyword evidence="1" id="KW-0472">Membrane</keyword>
<protein>
    <submittedName>
        <fullName evidence="2">Protein CBG22838</fullName>
    </submittedName>
</protein>
<dbReference type="InterPro" id="IPR018817">
    <property type="entry name" value="7TM_GPCR_serpentine_rcpt_Srz"/>
</dbReference>
<dbReference type="EMBL" id="HE600994">
    <property type="protein sequence ID" value="CAP39331.2"/>
    <property type="molecule type" value="Genomic_DNA"/>
</dbReference>
<dbReference type="Pfam" id="PF10325">
    <property type="entry name" value="7TM_GPCR_Srz"/>
    <property type="match status" value="1"/>
</dbReference>
<evidence type="ECO:0000313" key="3">
    <source>
        <dbReference type="Proteomes" id="UP000008549"/>
    </source>
</evidence>
<feature type="transmembrane region" description="Helical" evidence="1">
    <location>
        <begin position="145"/>
        <end position="164"/>
    </location>
</feature>
<dbReference type="PANTHER" id="PTHR31720">
    <property type="entry name" value="SERPENTINE RECEPTOR, CLASS Z-RELATED"/>
    <property type="match status" value="1"/>
</dbReference>
<sequence length="354" mass="41567">MNQTDDVSQHSNVSIVFILTTINSNFTLLSCLVLYYPVFPIFVYVFWKNRDQEKDSNVFPILQHFYRTTTFEFFFLSVYLTALIYQYLHPEYTIENPTFALIISKWYDFQLMFFEIHHLIIILLAVQRFILYFELLVNVNVSPKAINIILFMLYFVGYLKLAFFEVWIEVFKDETMNLIYQKMLIYESIVIHVLMFASAILYIPISVSIRRKAHLVSIIKNKPNRFILYQTIGLCAFKVVSAMDPGTKNFNTEFIQTSLRLHIFDQFELENSLKTTDFYGNHFDFVTTPVMIQMSYLFSNKRNLDTIKNIFKRKNLTVPSISRGESQSLSTRSRGLFAGGVNRVAQLVVRSPIV</sequence>
<dbReference type="HOGENOM" id="CLU_056063_1_0_1"/>
<dbReference type="WormBase" id="CBG22838">
    <property type="protein sequence ID" value="CBP38874"/>
    <property type="gene ID" value="WBGene00041301"/>
</dbReference>
<reference evidence="2 3" key="1">
    <citation type="journal article" date="2003" name="PLoS Biol.">
        <title>The genome sequence of Caenorhabditis briggsae: a platform for comparative genomics.</title>
        <authorList>
            <person name="Stein L.D."/>
            <person name="Bao Z."/>
            <person name="Blasiar D."/>
            <person name="Blumenthal T."/>
            <person name="Brent M.R."/>
            <person name="Chen N."/>
            <person name="Chinwalla A."/>
            <person name="Clarke L."/>
            <person name="Clee C."/>
            <person name="Coghlan A."/>
            <person name="Coulson A."/>
            <person name="D'Eustachio P."/>
            <person name="Fitch D.H."/>
            <person name="Fulton L.A."/>
            <person name="Fulton R.E."/>
            <person name="Griffiths-Jones S."/>
            <person name="Harris T.W."/>
            <person name="Hillier L.W."/>
            <person name="Kamath R."/>
            <person name="Kuwabara P.E."/>
            <person name="Mardis E.R."/>
            <person name="Marra M.A."/>
            <person name="Miner T.L."/>
            <person name="Minx P."/>
            <person name="Mullikin J.C."/>
            <person name="Plumb R.W."/>
            <person name="Rogers J."/>
            <person name="Schein J.E."/>
            <person name="Sohrmann M."/>
            <person name="Spieth J."/>
            <person name="Stajich J.E."/>
            <person name="Wei C."/>
            <person name="Willey D."/>
            <person name="Wilson R.K."/>
            <person name="Durbin R."/>
            <person name="Waterston R.H."/>
        </authorList>
    </citation>
    <scope>NUCLEOTIDE SEQUENCE [LARGE SCALE GENOMIC DNA]</scope>
    <source>
        <strain evidence="2 3">AF16</strain>
    </source>
</reference>
<dbReference type="Proteomes" id="UP000008549">
    <property type="component" value="Unassembled WGS sequence"/>
</dbReference>
<dbReference type="OMA" id="YESIVIH"/>
<organism evidence="2 3">
    <name type="scientific">Caenorhabditis briggsae</name>
    <dbReference type="NCBI Taxonomy" id="6238"/>
    <lineage>
        <taxon>Eukaryota</taxon>
        <taxon>Metazoa</taxon>
        <taxon>Ecdysozoa</taxon>
        <taxon>Nematoda</taxon>
        <taxon>Chromadorea</taxon>
        <taxon>Rhabditida</taxon>
        <taxon>Rhabditina</taxon>
        <taxon>Rhabditomorpha</taxon>
        <taxon>Rhabditoidea</taxon>
        <taxon>Rhabditidae</taxon>
        <taxon>Peloderinae</taxon>
        <taxon>Caenorhabditis</taxon>
    </lineage>
</organism>
<dbReference type="eggNOG" id="ENOG502RAZU">
    <property type="taxonomic scope" value="Eukaryota"/>
</dbReference>
<dbReference type="AlphaFoldDB" id="A8Y362"/>
<keyword evidence="3" id="KW-1185">Reference proteome</keyword>
<dbReference type="PANTHER" id="PTHR31720:SF12">
    <property type="entry name" value="SERPENTINE RECEPTOR, CLASS T-RELATED"/>
    <property type="match status" value="1"/>
</dbReference>
<gene>
    <name evidence="2 4" type="ORF">CBG22838</name>
    <name evidence="2" type="ORF">CBG_22838</name>
</gene>
<feature type="transmembrane region" description="Helical" evidence="1">
    <location>
        <begin position="184"/>
        <end position="205"/>
    </location>
</feature>
<reference evidence="2 3" key="2">
    <citation type="journal article" date="2011" name="PLoS Genet.">
        <title>Caenorhabditis briggsae recombinant inbred line genotypes reveal inter-strain incompatibility and the evolution of recombination.</title>
        <authorList>
            <person name="Ross J.A."/>
            <person name="Koboldt D.C."/>
            <person name="Staisch J.E."/>
            <person name="Chamberlin H.M."/>
            <person name="Gupta B.P."/>
            <person name="Miller R.D."/>
            <person name="Baird S.E."/>
            <person name="Haag E.S."/>
        </authorList>
    </citation>
    <scope>NUCLEOTIDE SEQUENCE [LARGE SCALE GENOMIC DNA]</scope>
    <source>
        <strain evidence="2 3">AF16</strain>
    </source>
</reference>
<dbReference type="InParanoid" id="A8Y362"/>
<feature type="transmembrane region" description="Helical" evidence="1">
    <location>
        <begin position="116"/>
        <end position="133"/>
    </location>
</feature>
<feature type="transmembrane region" description="Helical" evidence="1">
    <location>
        <begin position="26"/>
        <end position="47"/>
    </location>
</feature>
<name>A8Y362_CAEBR</name>
<accession>A8Y362</accession>
<dbReference type="RefSeq" id="XP_045097671.1">
    <property type="nucleotide sequence ID" value="XM_045238415.1"/>
</dbReference>